<reference evidence="1" key="1">
    <citation type="journal article" date="2014" name="Genome Announc.">
        <title>Draft Genome Sequences of Two Lactobacillus Strains, L. farraginis JCM 14108T and L. composti JCM 14202T, Isolated from Compost of Distilled Shochu Residue.</title>
        <authorList>
            <person name="Yuki M."/>
            <person name="Oshima K."/>
            <person name="Suda W."/>
            <person name="Kitahara M."/>
            <person name="Kitamura K."/>
            <person name="Iida T."/>
            <person name="Hattori M."/>
            <person name="Ohkuma M."/>
        </authorList>
    </citation>
    <scope>NUCLEOTIDE SEQUENCE [LARGE SCALE GENOMIC DNA]</scope>
    <source>
        <strain evidence="1">JCM 14108</strain>
    </source>
</reference>
<accession>X0QCT0</accession>
<proteinExistence type="predicted"/>
<evidence type="ECO:0000313" key="1">
    <source>
        <dbReference type="EMBL" id="GAF36420.1"/>
    </source>
</evidence>
<name>X0QCT0_9LACO</name>
<sequence>MRKRSIIIFLISFLIGFFRTPKRQKQATHVDPLFLPALGILKMPTTGDTNLKWVPTSS</sequence>
<gene>
    <name evidence="1" type="ORF">JCM14108_1387</name>
</gene>
<protein>
    <submittedName>
        <fullName evidence="1">Uncharacterized protein</fullName>
    </submittedName>
</protein>
<evidence type="ECO:0000313" key="2">
    <source>
        <dbReference type="Proteomes" id="UP000019488"/>
    </source>
</evidence>
<dbReference type="Proteomes" id="UP000019488">
    <property type="component" value="Unassembled WGS sequence"/>
</dbReference>
<dbReference type="AlphaFoldDB" id="X0QCT0"/>
<comment type="caution">
    <text evidence="1">The sequence shown here is derived from an EMBL/GenBank/DDBJ whole genome shotgun (WGS) entry which is preliminary data.</text>
</comment>
<dbReference type="RefSeq" id="WP_237745730.1">
    <property type="nucleotide sequence ID" value="NZ_BAKI01000011.1"/>
</dbReference>
<dbReference type="EMBL" id="BAKI01000011">
    <property type="protein sequence ID" value="GAF36420.1"/>
    <property type="molecule type" value="Genomic_DNA"/>
</dbReference>
<organism evidence="1 2">
    <name type="scientific">Lentilactobacillus farraginis DSM 18382 = JCM 14108</name>
    <dbReference type="NCBI Taxonomy" id="1423743"/>
    <lineage>
        <taxon>Bacteria</taxon>
        <taxon>Bacillati</taxon>
        <taxon>Bacillota</taxon>
        <taxon>Bacilli</taxon>
        <taxon>Lactobacillales</taxon>
        <taxon>Lactobacillaceae</taxon>
        <taxon>Lentilactobacillus</taxon>
    </lineage>
</organism>